<feature type="domain" description="Plasmodium RESA N-terminal" evidence="2">
    <location>
        <begin position="445"/>
        <end position="569"/>
    </location>
</feature>
<evidence type="ECO:0000313" key="5">
    <source>
        <dbReference type="Proteomes" id="UP000078550"/>
    </source>
</evidence>
<dbReference type="PANTHER" id="PTHR36193:SF23">
    <property type="entry name" value="PHISTB DOMAIN-CONTAINING RESA-LIKE PROTEIN 1"/>
    <property type="match status" value="1"/>
</dbReference>
<accession>A0A1A8YM05</accession>
<feature type="compositionally biased region" description="Acidic residues" evidence="1">
    <location>
        <begin position="358"/>
        <end position="375"/>
    </location>
</feature>
<organism evidence="3 6">
    <name type="scientific">Plasmodium ovale wallikeri</name>
    <dbReference type="NCBI Taxonomy" id="864142"/>
    <lineage>
        <taxon>Eukaryota</taxon>
        <taxon>Sar</taxon>
        <taxon>Alveolata</taxon>
        <taxon>Apicomplexa</taxon>
        <taxon>Aconoidasida</taxon>
        <taxon>Haemosporida</taxon>
        <taxon>Plasmodiidae</taxon>
        <taxon>Plasmodium</taxon>
        <taxon>Plasmodium (Plasmodium)</taxon>
    </lineage>
</organism>
<dbReference type="InterPro" id="IPR006526">
    <property type="entry name" value="Export_prot_PHISTa/b/c"/>
</dbReference>
<evidence type="ECO:0000313" key="3">
    <source>
        <dbReference type="EMBL" id="SBT32594.1"/>
    </source>
</evidence>
<feature type="compositionally biased region" description="Acidic residues" evidence="1">
    <location>
        <begin position="221"/>
        <end position="264"/>
    </location>
</feature>
<dbReference type="Proteomes" id="UP000078555">
    <property type="component" value="Unassembled WGS sequence"/>
</dbReference>
<evidence type="ECO:0000256" key="1">
    <source>
        <dbReference type="SAM" id="MobiDB-lite"/>
    </source>
</evidence>
<sequence>MKFCAYSHSHWGGESYKLSRFCIKTSFILSQCGRTKIKISILLIPSLYKFTFISLHPHKLPFLKNAKRGRGASKEKERDINECTYGDLFNVTEEQHGKGNLRILADNASSRGKSIHKKGYAKMNSNYYYNYEPDNMEGSAYDSDAGFSKNKLFIGTVGYGDLNDEEASDDDQMEEVASDDDRTEEEASDDDDDNSYRISSSKYKNSPFYKGTYYNGHKDEEASDDDQSAEEASDDDQSAEEASDDDQSAEEASDDDQSAEEASDDDRNVEEASDDDRNVEEASDDDDDNSYYSANAYSKSSPFLSAGKYDNRRSATYDNNKNAYGFSKNSAGGNSLDRVGGYGNYYGEKYGGHSGEYGAEEISEDSEEDSGEEFGDGTFDGNHSQLNDILKGELDDYFPYMKNTKGSSVDKKSERSTKFSEKKKTGDSLFEELAYDSKDPFSLPELSEEELEEKINNLGSYISVNDMFIIWNCVQDQERKKYHNMRNMLMLYCDNVASTCKIPDDVKRSECIKTHKYMTRVFSRYEKKFSKNFYAFLKEGRTERKKFLKFLNNYREEYNKFRIIMFNYWRKNIKKSMEEYHVIS</sequence>
<dbReference type="PANTHER" id="PTHR36193">
    <property type="entry name" value="PHISTB DOMAIN-CONTAINING RESA-LIKE PROTEIN 1"/>
    <property type="match status" value="1"/>
</dbReference>
<feature type="compositionally biased region" description="Basic and acidic residues" evidence="1">
    <location>
        <begin position="265"/>
        <end position="280"/>
    </location>
</feature>
<protein>
    <recommendedName>
        <fullName evidence="2">Plasmodium RESA N-terminal domain-containing protein</fullName>
    </recommendedName>
</protein>
<feature type="compositionally biased region" description="Polar residues" evidence="1">
    <location>
        <begin position="316"/>
        <end position="333"/>
    </location>
</feature>
<dbReference type="Proteomes" id="UP000078550">
    <property type="component" value="Unassembled WGS sequence"/>
</dbReference>
<dbReference type="NCBIfam" id="TIGR01639">
    <property type="entry name" value="P_fal_TIGR01639"/>
    <property type="match status" value="1"/>
</dbReference>
<feature type="compositionally biased region" description="Low complexity" evidence="1">
    <location>
        <begin position="290"/>
        <end position="301"/>
    </location>
</feature>
<evidence type="ECO:0000313" key="6">
    <source>
        <dbReference type="Proteomes" id="UP000078555"/>
    </source>
</evidence>
<dbReference type="EMBL" id="FLRD01000041">
    <property type="protein sequence ID" value="SBT32594.1"/>
    <property type="molecule type" value="Genomic_DNA"/>
</dbReference>
<proteinExistence type="predicted"/>
<dbReference type="EMBL" id="FLRE01001298">
    <property type="protein sequence ID" value="SBT56151.1"/>
    <property type="molecule type" value="Genomic_DNA"/>
</dbReference>
<dbReference type="Pfam" id="PF09687">
    <property type="entry name" value="PRESAN"/>
    <property type="match status" value="1"/>
</dbReference>
<dbReference type="InterPro" id="IPR019111">
    <property type="entry name" value="PRESA_N"/>
</dbReference>
<evidence type="ECO:0000313" key="4">
    <source>
        <dbReference type="EMBL" id="SBT56151.1"/>
    </source>
</evidence>
<feature type="compositionally biased region" description="Acidic residues" evidence="1">
    <location>
        <begin position="162"/>
        <end position="193"/>
    </location>
</feature>
<feature type="region of interest" description="Disordered" evidence="1">
    <location>
        <begin position="351"/>
        <end position="382"/>
    </location>
</feature>
<keyword evidence="6" id="KW-1185">Reference proteome</keyword>
<reference evidence="3" key="2">
    <citation type="submission" date="2016-05" db="EMBL/GenBank/DDBJ databases">
        <authorList>
            <person name="Lavstsen T."/>
            <person name="Jespersen J.S."/>
        </authorList>
    </citation>
    <scope>NUCLEOTIDE SEQUENCE [LARGE SCALE GENOMIC DNA]</scope>
</reference>
<reference evidence="5 6" key="1">
    <citation type="submission" date="2016-05" db="EMBL/GenBank/DDBJ databases">
        <authorList>
            <person name="Naeem Raeece"/>
        </authorList>
    </citation>
    <scope>NUCLEOTIDE SEQUENCE [LARGE SCALE GENOMIC DNA]</scope>
</reference>
<gene>
    <name evidence="3" type="ORF">POVWA1_012830</name>
    <name evidence="4" type="ORF">POVWA2_071720</name>
</gene>
<dbReference type="Gene3D" id="6.10.280.180">
    <property type="entry name" value="Plasmodium RESA, N-terminal helical domain"/>
    <property type="match status" value="1"/>
</dbReference>
<dbReference type="AlphaFoldDB" id="A0A1A8YM05"/>
<name>A0A1A8YM05_PLAOA</name>
<feature type="region of interest" description="Disordered" evidence="1">
    <location>
        <begin position="161"/>
        <end position="336"/>
    </location>
</feature>
<evidence type="ECO:0000259" key="2">
    <source>
        <dbReference type="Pfam" id="PF09687"/>
    </source>
</evidence>
<dbReference type="InterPro" id="IPR044885">
    <property type="entry name" value="PRESA_N_sf"/>
</dbReference>